<reference evidence="2 3" key="1">
    <citation type="submission" date="2023-05" db="EMBL/GenBank/DDBJ databases">
        <title>Streptomyces fuscus sp. nov., a brown-black pigment producing actinomyces isolated from dry sand of Sea duck farm.</title>
        <authorList>
            <person name="Xie J."/>
            <person name="Shen N."/>
        </authorList>
    </citation>
    <scope>NUCLEOTIDE SEQUENCE [LARGE SCALE GENOMIC DNA]</scope>
    <source>
        <strain evidence="2 3">GXMU-J15</strain>
    </source>
</reference>
<keyword evidence="2" id="KW-0012">Acyltransferase</keyword>
<dbReference type="RefSeq" id="WP_285437164.1">
    <property type="nucleotide sequence ID" value="NZ_JASJUS010000065.1"/>
</dbReference>
<dbReference type="Proteomes" id="UP001241926">
    <property type="component" value="Unassembled WGS sequence"/>
</dbReference>
<evidence type="ECO:0000259" key="1">
    <source>
        <dbReference type="Pfam" id="PF13480"/>
    </source>
</evidence>
<dbReference type="EMBL" id="JASJUS010000065">
    <property type="protein sequence ID" value="MDL2082015.1"/>
    <property type="molecule type" value="Genomic_DNA"/>
</dbReference>
<evidence type="ECO:0000313" key="2">
    <source>
        <dbReference type="EMBL" id="MDL2082015.1"/>
    </source>
</evidence>
<dbReference type="InterPro" id="IPR038740">
    <property type="entry name" value="BioF2-like_GNAT_dom"/>
</dbReference>
<evidence type="ECO:0000313" key="3">
    <source>
        <dbReference type="Proteomes" id="UP001241926"/>
    </source>
</evidence>
<dbReference type="Gene3D" id="3.40.630.30">
    <property type="match status" value="1"/>
</dbReference>
<organism evidence="2 3">
    <name type="scientific">Streptomyces fuscus</name>
    <dbReference type="NCBI Taxonomy" id="3048495"/>
    <lineage>
        <taxon>Bacteria</taxon>
        <taxon>Bacillati</taxon>
        <taxon>Actinomycetota</taxon>
        <taxon>Actinomycetes</taxon>
        <taxon>Kitasatosporales</taxon>
        <taxon>Streptomycetaceae</taxon>
        <taxon>Streptomyces</taxon>
    </lineage>
</organism>
<feature type="domain" description="BioF2-like acetyltransferase" evidence="1">
    <location>
        <begin position="138"/>
        <end position="280"/>
    </location>
</feature>
<keyword evidence="2" id="KW-0808">Transferase</keyword>
<comment type="caution">
    <text evidence="2">The sequence shown here is derived from an EMBL/GenBank/DDBJ whole genome shotgun (WGS) entry which is preliminary data.</text>
</comment>
<proteinExistence type="predicted"/>
<dbReference type="SUPFAM" id="SSF55729">
    <property type="entry name" value="Acyl-CoA N-acyltransferases (Nat)"/>
    <property type="match status" value="1"/>
</dbReference>
<dbReference type="EC" id="2.3.1.-" evidence="2"/>
<dbReference type="GO" id="GO:0016746">
    <property type="term" value="F:acyltransferase activity"/>
    <property type="evidence" value="ECO:0007669"/>
    <property type="project" value="UniProtKB-KW"/>
</dbReference>
<sequence>MIPPTWRYVWNNSTDPRVVRAHTLADAALAARPRVTLSRSHGPGPVLAYGGLPHGLTHVLPFLEQRRGTASHHTRRGTTWADLLHGRAAPVADILAVGMLRDRAPAQLPRHSLLLPFRVTLAVPVGPDPQDVLGRLSRKARQQHARELRSHRRTLEVAAGEDDFASFYDGMHRPTMANRHGDAARSEDRDSALLCLFRRGVLFFLCESGRRVAGMLCRLEGRTLVVRLAGVARGDDQAYASGTYLAMYVLILQWAAEHGLTRVDLSGCEPFLSKGIFQFKRKMHPEVALPGNHFTGKRLMLRVRRDSPSVRDFLAANPVLAFGPEQGFEAVYFHDEDRPPRLDLRWNCPGVRGQRLVHFDDFLAGLPDTARQPPAVHPNLP</sequence>
<gene>
    <name evidence="2" type="ORF">QNN03_36880</name>
</gene>
<accession>A0ABT7JAV9</accession>
<protein>
    <submittedName>
        <fullName evidence="2">GNAT family N-acetyltransferase</fullName>
        <ecNumber evidence="2">2.3.1.-</ecNumber>
    </submittedName>
</protein>
<dbReference type="InterPro" id="IPR016181">
    <property type="entry name" value="Acyl_CoA_acyltransferase"/>
</dbReference>
<keyword evidence="3" id="KW-1185">Reference proteome</keyword>
<dbReference type="Pfam" id="PF13480">
    <property type="entry name" value="Acetyltransf_6"/>
    <property type="match status" value="1"/>
</dbReference>
<name>A0ABT7JAV9_9ACTN</name>